<protein>
    <submittedName>
        <fullName evidence="2">Uncharacterized protein</fullName>
    </submittedName>
</protein>
<sequence>MRRLFRSCFTVFALLLAAVVLPGAGQAGATEVNLSSDVPKHVTLDAATGQVLSAEPLGEFGTNISNHNYCNSGEGCYHAGRTPYAHQGFFGTPGTFSGSWPYRSSWYTGRYTARACWVQACAARSFGPNTTVTFNGSLVTGTSFRIY</sequence>
<feature type="chain" id="PRO_5012412732" evidence="1">
    <location>
        <begin position="30"/>
        <end position="147"/>
    </location>
</feature>
<evidence type="ECO:0000313" key="2">
    <source>
        <dbReference type="EMBL" id="OLZ54591.1"/>
    </source>
</evidence>
<gene>
    <name evidence="2" type="ORF">BS329_08705</name>
</gene>
<evidence type="ECO:0000313" key="3">
    <source>
        <dbReference type="Proteomes" id="UP000187486"/>
    </source>
</evidence>
<dbReference type="Proteomes" id="UP000187486">
    <property type="component" value="Unassembled WGS sequence"/>
</dbReference>
<keyword evidence="1" id="KW-0732">Signal</keyword>
<evidence type="ECO:0000256" key="1">
    <source>
        <dbReference type="SAM" id="SignalP"/>
    </source>
</evidence>
<reference evidence="2 3" key="1">
    <citation type="submission" date="2016-01" db="EMBL/GenBank/DDBJ databases">
        <title>Amycolatopsis coloradensis genome sequencing and assembly.</title>
        <authorList>
            <person name="Mayilraj S."/>
        </authorList>
    </citation>
    <scope>NUCLEOTIDE SEQUENCE [LARGE SCALE GENOMIC DNA]</scope>
    <source>
        <strain evidence="2 3">DSM 44225</strain>
    </source>
</reference>
<accession>A0A1R0KZ07</accession>
<dbReference type="AlphaFoldDB" id="A0A1R0KZ07"/>
<comment type="caution">
    <text evidence="2">The sequence shown here is derived from an EMBL/GenBank/DDBJ whole genome shotgun (WGS) entry which is preliminary data.</text>
</comment>
<keyword evidence="3" id="KW-1185">Reference proteome</keyword>
<name>A0A1R0KZ07_9PSEU</name>
<dbReference type="EMBL" id="MQUQ01000004">
    <property type="protein sequence ID" value="OLZ54591.1"/>
    <property type="molecule type" value="Genomic_DNA"/>
</dbReference>
<dbReference type="RefSeq" id="WP_076157744.1">
    <property type="nucleotide sequence ID" value="NZ_JBEZVB010000023.1"/>
</dbReference>
<feature type="signal peptide" evidence="1">
    <location>
        <begin position="1"/>
        <end position="29"/>
    </location>
</feature>
<proteinExistence type="predicted"/>
<dbReference type="OrthoDB" id="5192748at2"/>
<organism evidence="2 3">
    <name type="scientific">Amycolatopsis coloradensis</name>
    <dbReference type="NCBI Taxonomy" id="76021"/>
    <lineage>
        <taxon>Bacteria</taxon>
        <taxon>Bacillati</taxon>
        <taxon>Actinomycetota</taxon>
        <taxon>Actinomycetes</taxon>
        <taxon>Pseudonocardiales</taxon>
        <taxon>Pseudonocardiaceae</taxon>
        <taxon>Amycolatopsis</taxon>
    </lineage>
</organism>